<keyword evidence="16 26" id="KW-1133">Transmembrane helix</keyword>
<gene>
    <name evidence="28" type="primary">CPD</name>
</gene>
<dbReference type="CDD" id="cd03863">
    <property type="entry name" value="M14_CPD_II"/>
    <property type="match status" value="1"/>
</dbReference>
<comment type="catalytic activity">
    <reaction evidence="1">
        <text>Releases C-terminal Arg and Lys from polypeptides.</text>
        <dbReference type="EC" id="3.4.17.22"/>
    </reaction>
</comment>
<evidence type="ECO:0000256" key="4">
    <source>
        <dbReference type="ARBA" id="ARBA00005988"/>
    </source>
</evidence>
<dbReference type="GO" id="GO:0005886">
    <property type="term" value="C:plasma membrane"/>
    <property type="evidence" value="ECO:0007669"/>
    <property type="project" value="UniProtKB-SubCell"/>
</dbReference>
<evidence type="ECO:0000256" key="8">
    <source>
        <dbReference type="ARBA" id="ARBA00022645"/>
    </source>
</evidence>
<evidence type="ECO:0000256" key="13">
    <source>
        <dbReference type="ARBA" id="ARBA00022737"/>
    </source>
</evidence>
<organism evidence="28 29">
    <name type="scientific">Coturnix japonica</name>
    <name type="common">Japanese quail</name>
    <name type="synonym">Coturnix coturnix japonica</name>
    <dbReference type="NCBI Taxonomy" id="93934"/>
    <lineage>
        <taxon>Eukaryota</taxon>
        <taxon>Metazoa</taxon>
        <taxon>Chordata</taxon>
        <taxon>Craniata</taxon>
        <taxon>Vertebrata</taxon>
        <taxon>Euteleostomi</taxon>
        <taxon>Archelosauria</taxon>
        <taxon>Archosauria</taxon>
        <taxon>Dinosauria</taxon>
        <taxon>Saurischia</taxon>
        <taxon>Theropoda</taxon>
        <taxon>Coelurosauria</taxon>
        <taxon>Aves</taxon>
        <taxon>Neognathae</taxon>
        <taxon>Galloanserae</taxon>
        <taxon>Galliformes</taxon>
        <taxon>Phasianidae</taxon>
        <taxon>Perdicinae</taxon>
        <taxon>Coturnix</taxon>
    </lineage>
</organism>
<evidence type="ECO:0000256" key="25">
    <source>
        <dbReference type="SAM" id="MobiDB-lite"/>
    </source>
</evidence>
<evidence type="ECO:0000256" key="5">
    <source>
        <dbReference type="ARBA" id="ARBA00012811"/>
    </source>
</evidence>
<evidence type="ECO:0000256" key="24">
    <source>
        <dbReference type="PROSITE-ProRule" id="PRU01379"/>
    </source>
</evidence>
<keyword evidence="10 26" id="KW-0812">Transmembrane</keyword>
<keyword evidence="19" id="KW-0564">Palmitate</keyword>
<feature type="active site" description="Proton donor/acceptor" evidence="24">
    <location>
        <position position="756"/>
    </location>
</feature>
<evidence type="ECO:0000256" key="12">
    <source>
        <dbReference type="ARBA" id="ARBA00022729"/>
    </source>
</evidence>
<evidence type="ECO:0000256" key="11">
    <source>
        <dbReference type="ARBA" id="ARBA00022723"/>
    </source>
</evidence>
<evidence type="ECO:0000259" key="27">
    <source>
        <dbReference type="PROSITE" id="PS52035"/>
    </source>
</evidence>
<dbReference type="Pfam" id="PF00246">
    <property type="entry name" value="Peptidase_M14"/>
    <property type="match status" value="3"/>
</dbReference>
<keyword evidence="7" id="KW-1003">Cell membrane</keyword>
<keyword evidence="15" id="KW-0862">Zinc</keyword>
<feature type="transmembrane region" description="Helical" evidence="26">
    <location>
        <begin position="1285"/>
        <end position="1308"/>
    </location>
</feature>
<evidence type="ECO:0000313" key="28">
    <source>
        <dbReference type="Ensembl" id="ENSCJPP00005015989.1"/>
    </source>
</evidence>
<dbReference type="PANTHER" id="PTHR11532">
    <property type="entry name" value="PROTEASE M14 CARBOXYPEPTIDASE"/>
    <property type="match status" value="1"/>
</dbReference>
<keyword evidence="12" id="KW-0732">Signal</keyword>
<feature type="compositionally biased region" description="Basic and acidic residues" evidence="25">
    <location>
        <begin position="604"/>
        <end position="613"/>
    </location>
</feature>
<keyword evidence="17" id="KW-0482">Metalloprotease</keyword>
<evidence type="ECO:0000256" key="20">
    <source>
        <dbReference type="ARBA" id="ARBA00023180"/>
    </source>
</evidence>
<feature type="domain" description="Peptidase M14" evidence="27">
    <location>
        <begin position="60"/>
        <end position="368"/>
    </location>
</feature>
<dbReference type="Pfam" id="PF13620">
    <property type="entry name" value="CarboxypepD_reg"/>
    <property type="match status" value="2"/>
</dbReference>
<keyword evidence="14" id="KW-0378">Hydrolase</keyword>
<evidence type="ECO:0000256" key="16">
    <source>
        <dbReference type="ARBA" id="ARBA00022989"/>
    </source>
</evidence>
<dbReference type="SUPFAM" id="SSF53187">
    <property type="entry name" value="Zn-dependent exopeptidases"/>
    <property type="match status" value="3"/>
</dbReference>
<dbReference type="PROSITE" id="PS52035">
    <property type="entry name" value="PEPTIDASE_M14"/>
    <property type="match status" value="3"/>
</dbReference>
<evidence type="ECO:0000256" key="18">
    <source>
        <dbReference type="ARBA" id="ARBA00023136"/>
    </source>
</evidence>
<dbReference type="GO" id="GO:0005615">
    <property type="term" value="C:extracellular space"/>
    <property type="evidence" value="ECO:0007669"/>
    <property type="project" value="TreeGrafter"/>
</dbReference>
<dbReference type="Gene3D" id="3.40.630.10">
    <property type="entry name" value="Zn peptidases"/>
    <property type="match status" value="3"/>
</dbReference>
<feature type="region of interest" description="Disordered" evidence="25">
    <location>
        <begin position="1343"/>
        <end position="1365"/>
    </location>
</feature>
<dbReference type="GO" id="GO:0016485">
    <property type="term" value="P:protein processing"/>
    <property type="evidence" value="ECO:0007669"/>
    <property type="project" value="TreeGrafter"/>
</dbReference>
<dbReference type="CDD" id="cd06245">
    <property type="entry name" value="M14_CPD_III"/>
    <property type="match status" value="1"/>
</dbReference>
<reference evidence="28" key="2">
    <citation type="submission" date="2025-08" db="UniProtKB">
        <authorList>
            <consortium name="Ensembl"/>
        </authorList>
    </citation>
    <scope>IDENTIFICATION</scope>
</reference>
<dbReference type="Gene3D" id="2.60.40.1120">
    <property type="entry name" value="Carboxypeptidase-like, regulatory domain"/>
    <property type="match status" value="3"/>
</dbReference>
<keyword evidence="11" id="KW-0479">Metal-binding</keyword>
<dbReference type="PANTHER" id="PTHR11532:SF73">
    <property type="entry name" value="CARBOXYPEPTIDASE D"/>
    <property type="match status" value="1"/>
</dbReference>
<dbReference type="InterPro" id="IPR008969">
    <property type="entry name" value="CarboxyPept-like_regulatory"/>
</dbReference>
<evidence type="ECO:0000313" key="29">
    <source>
        <dbReference type="Proteomes" id="UP000694412"/>
    </source>
</evidence>
<comment type="cofactor">
    <cofactor evidence="2">
        <name>Zn(2+)</name>
        <dbReference type="ChEBI" id="CHEBI:29105"/>
    </cofactor>
</comment>
<keyword evidence="9" id="KW-0645">Protease</keyword>
<keyword evidence="8" id="KW-0121">Carboxypeptidase</keyword>
<evidence type="ECO:0000256" key="19">
    <source>
        <dbReference type="ARBA" id="ARBA00023139"/>
    </source>
</evidence>
<dbReference type="CDD" id="cd11308">
    <property type="entry name" value="Peptidase_M14NE-CP-C_like"/>
    <property type="match status" value="3"/>
</dbReference>
<proteinExistence type="inferred from homology"/>
<dbReference type="GeneTree" id="ENSGT00940000156919"/>
<sequence length="1365" mass="151470">MKQNAAIPSPQAEPNPSQFRLSPGPRVSVPLLVPLLALLGPVCGVHIKKAEAAEPGEALRYLHAAELGEALRELAASAPPGLARLFSIGQSVEGRPLWVLRLTAGQEAPRDGEEPGGPPLPGRPQVKLVGNMHGDEPLARPLLLQLGRELVRGWAGGDARIGRLLNSTDLYLLPSLNPDGFEHAQEGDCGGGGASGRENSRGRDLNRSFPDQFEASEPDLEPVPEVRALIAWMRRNKFLLSGNLHGGSVVASYPYDDSPTHKPTGVYSKSADDEVFKYLAKAYASHHPIMRTGKPNCPGEEGETFPEGITNGAQWYDVEGGMQDYNYVWADCFEITLELSCCKYPMTSELKMEWENNRESLLSFIEKVHIGVKGFVRDAVTKAGLENTTIVVAGIAHNITAGKYGDYHRLLVPGTYNVTAVLTGYTPLTRENIEVKEGDATEVDFFLQPVVMAPAPNLTQLTATPAPTSTIASTVVQAEAPSPTSLHQPIQPVDFRHHHFSDMEIFLRRYANEYPNITRLYSAGKSVELRELYVMEISDNPGVHEAGEPEFKYIGNMHGNEVVGRELLLNLIEYLCKNFGTDPEVTDLVRSTRIHIMPSMNPDGYEKSQEGDRGGTVGRNNSNNYDLNRNFPDQFFQVADPPQPETLAVMSWLKTYPFVLSANLHGGSLVVNYPYDDDEQGMAIYSKSPDDAVFQQLALSYSKENKKMYQGSPCKDMYPNEYFPHGITNGAQWYNVPGGMQDWNYLNTNCFEVTIELGCVKYPNAEELPKYWEQNRRSLLQFMKQVHRGVWGFVLDAMDGRGILNATISVAEINHPVTTYKDGDYWRLLVQGTYKITASARGYNPVTKMVTVDNEGAVQVNFTLKRTDAKVEEGKAPVLNTPDTSDPNEKEFETLIKDLSAENGVERLLLSSSGKVSPYRYRPYKDLSEFLRGLYLNYPHITNLSSLGQSVEFRQIWSLEISNKPNKSEPEEPKIRFVAGIHGNAPVGTELLLTLAEFLCMNYKKNAAVTKLIDRTRIVIVPSLNPDGREIAQERGCTSTIGRTNAHGKDLDTDFTSKPETRAIIDNLISKRDFSLSVALDGGSLLVTYPYDKPVQTVENKETLKHLASVYANNHPSMHLGQPGCPNKSDENIPGGVIRGSEWHSHLGSMKDFSVTFGHCPEITVYTSCCYFPSAGQLPGLWAEHRRSLLSMLVEVHKGVHGFVQDKSGKAISKAVIVLNEGLRVCTKEGGYFHVLLAPGLHNINAIADGYQQKHMQVLVRHDAPSSVFIVFDMENKIFGLPRELVVTVAGASMSALILTACIIWCVCSIKSNRHKDGFHRLRQHHDDYEDEIRMMSTGSKKSLLSHEFQDETDTEEETLYSSKH</sequence>
<dbReference type="SMART" id="SM00631">
    <property type="entry name" value="Zn_pept"/>
    <property type="match status" value="3"/>
</dbReference>
<dbReference type="FunFam" id="2.60.40.1120:FF:000008">
    <property type="entry name" value="Carboxypeptidase D"/>
    <property type="match status" value="1"/>
</dbReference>
<dbReference type="FunFam" id="3.40.630.10:FF:000043">
    <property type="entry name" value="Carboxypeptidase D"/>
    <property type="match status" value="1"/>
</dbReference>
<dbReference type="InterPro" id="IPR057246">
    <property type="entry name" value="CARBOXYPEPT_ZN_1"/>
</dbReference>
<name>A0A8C2TQW8_COTJA</name>
<evidence type="ECO:0000256" key="6">
    <source>
        <dbReference type="ARBA" id="ARBA00014107"/>
    </source>
</evidence>
<evidence type="ECO:0000256" key="7">
    <source>
        <dbReference type="ARBA" id="ARBA00022475"/>
    </source>
</evidence>
<keyword evidence="21" id="KW-0449">Lipoprotein</keyword>
<evidence type="ECO:0000256" key="17">
    <source>
        <dbReference type="ARBA" id="ARBA00023049"/>
    </source>
</evidence>
<dbReference type="SUPFAM" id="SSF49464">
    <property type="entry name" value="Carboxypeptidase regulatory domain-like"/>
    <property type="match status" value="3"/>
</dbReference>
<dbReference type="PROSITE" id="PS00133">
    <property type="entry name" value="CARBOXYPEPT_ZN_2"/>
    <property type="match status" value="2"/>
</dbReference>
<evidence type="ECO:0000256" key="26">
    <source>
        <dbReference type="SAM" id="Phobius"/>
    </source>
</evidence>
<evidence type="ECO:0000256" key="9">
    <source>
        <dbReference type="ARBA" id="ARBA00022670"/>
    </source>
</evidence>
<dbReference type="GO" id="GO:0004181">
    <property type="term" value="F:metallocarboxypeptidase activity"/>
    <property type="evidence" value="ECO:0007669"/>
    <property type="project" value="UniProtKB-EC"/>
</dbReference>
<dbReference type="InterPro" id="IPR050753">
    <property type="entry name" value="Peptidase_M14_domain"/>
</dbReference>
<reference evidence="28" key="1">
    <citation type="submission" date="2015-11" db="EMBL/GenBank/DDBJ databases">
        <authorList>
            <consortium name="International Coturnix japonica Genome Analysis Consortium"/>
            <person name="Warren W."/>
            <person name="Burt D.W."/>
            <person name="Antin P.B."/>
            <person name="Lanford R."/>
            <person name="Gros J."/>
            <person name="Wilson R.K."/>
        </authorList>
    </citation>
    <scope>NUCLEOTIDE SEQUENCE [LARGE SCALE GENOMIC DNA]</scope>
</reference>
<evidence type="ECO:0000256" key="14">
    <source>
        <dbReference type="ARBA" id="ARBA00022801"/>
    </source>
</evidence>
<evidence type="ECO:0000256" key="22">
    <source>
        <dbReference type="ARBA" id="ARBA00030819"/>
    </source>
</evidence>
<protein>
    <recommendedName>
        <fullName evidence="6">Carboxypeptidase D</fullName>
        <ecNumber evidence="5">3.4.17.22</ecNumber>
    </recommendedName>
    <alternativeName>
        <fullName evidence="22">Metallocarboxypeptidase D</fullName>
    </alternativeName>
    <alternativeName>
        <fullName evidence="23">gp180</fullName>
    </alternativeName>
</protein>
<dbReference type="GO" id="GO:0006518">
    <property type="term" value="P:peptide metabolic process"/>
    <property type="evidence" value="ECO:0007669"/>
    <property type="project" value="TreeGrafter"/>
</dbReference>
<dbReference type="Ensembl" id="ENSCJPT00005022546.1">
    <property type="protein sequence ID" value="ENSCJPP00005015989.1"/>
    <property type="gene ID" value="ENSCJPG00005013094.1"/>
</dbReference>
<keyword evidence="18 26" id="KW-0472">Membrane</keyword>
<feature type="domain" description="Peptidase M14" evidence="27">
    <location>
        <begin position="920"/>
        <end position="1196"/>
    </location>
</feature>
<evidence type="ECO:0000256" key="21">
    <source>
        <dbReference type="ARBA" id="ARBA00023288"/>
    </source>
</evidence>
<evidence type="ECO:0000256" key="3">
    <source>
        <dbReference type="ARBA" id="ARBA00004251"/>
    </source>
</evidence>
<dbReference type="GO" id="GO:0008270">
    <property type="term" value="F:zinc ion binding"/>
    <property type="evidence" value="ECO:0007669"/>
    <property type="project" value="InterPro"/>
</dbReference>
<comment type="caution">
    <text evidence="24">Lacks conserved residue(s) required for the propagation of feature annotation.</text>
</comment>
<feature type="active site" description="Proton donor/acceptor" evidence="24">
    <location>
        <position position="338"/>
    </location>
</feature>
<comment type="similarity">
    <text evidence="4 24">Belongs to the peptidase M14 family.</text>
</comment>
<feature type="domain" description="Peptidase M14" evidence="27">
    <location>
        <begin position="496"/>
        <end position="786"/>
    </location>
</feature>
<evidence type="ECO:0000256" key="2">
    <source>
        <dbReference type="ARBA" id="ARBA00001947"/>
    </source>
</evidence>
<dbReference type="InterPro" id="IPR057247">
    <property type="entry name" value="CARBOXYPEPT_ZN_2"/>
</dbReference>
<dbReference type="Proteomes" id="UP000694412">
    <property type="component" value="Chromosome 19"/>
</dbReference>
<evidence type="ECO:0000256" key="10">
    <source>
        <dbReference type="ARBA" id="ARBA00022692"/>
    </source>
</evidence>
<keyword evidence="20" id="KW-0325">Glycoprotein</keyword>
<evidence type="ECO:0000256" key="15">
    <source>
        <dbReference type="ARBA" id="ARBA00022833"/>
    </source>
</evidence>
<dbReference type="PRINTS" id="PR00765">
    <property type="entry name" value="CRBOXYPTASEA"/>
</dbReference>
<feature type="region of interest" description="Disordered" evidence="25">
    <location>
        <begin position="1"/>
        <end position="21"/>
    </location>
</feature>
<feature type="region of interest" description="Disordered" evidence="25">
    <location>
        <begin position="599"/>
        <end position="624"/>
    </location>
</feature>
<dbReference type="InterPro" id="IPR000834">
    <property type="entry name" value="Peptidase_M14"/>
</dbReference>
<dbReference type="EC" id="3.4.17.22" evidence="5"/>
<dbReference type="FunFam" id="3.40.630.10:FF:000026">
    <property type="entry name" value="Carboxypeptidase D"/>
    <property type="match status" value="1"/>
</dbReference>
<reference evidence="28" key="3">
    <citation type="submission" date="2025-09" db="UniProtKB">
        <authorList>
            <consortium name="Ensembl"/>
        </authorList>
    </citation>
    <scope>IDENTIFICATION</scope>
</reference>
<keyword evidence="13" id="KW-0677">Repeat</keyword>
<evidence type="ECO:0000256" key="1">
    <source>
        <dbReference type="ARBA" id="ARBA00000614"/>
    </source>
</evidence>
<dbReference type="FunFam" id="3.40.630.10:FF:000020">
    <property type="entry name" value="Carboxypeptidase D"/>
    <property type="match status" value="1"/>
</dbReference>
<dbReference type="PROSITE" id="PS00132">
    <property type="entry name" value="CARBOXYPEPT_ZN_1"/>
    <property type="match status" value="2"/>
</dbReference>
<accession>A0A8C2TQW8</accession>
<evidence type="ECO:0000256" key="23">
    <source>
        <dbReference type="ARBA" id="ARBA00082537"/>
    </source>
</evidence>
<feature type="region of interest" description="Disordered" evidence="25">
    <location>
        <begin position="182"/>
        <end position="219"/>
    </location>
</feature>
<dbReference type="FunFam" id="2.60.40.1120:FF:000006">
    <property type="entry name" value="Carboxypeptidase D"/>
    <property type="match status" value="1"/>
</dbReference>
<comment type="subcellular location">
    <subcellularLocation>
        <location evidence="3">Cell membrane</location>
        <topology evidence="3">Single-pass type I membrane protein</topology>
    </subcellularLocation>
</comment>
<keyword evidence="29" id="KW-1185">Reference proteome</keyword>
<dbReference type="FunFam" id="2.60.40.1120:FF:000005">
    <property type="entry name" value="Carboxypeptidase D"/>
    <property type="match status" value="1"/>
</dbReference>
<dbReference type="InterPro" id="IPR033848">
    <property type="entry name" value="M14_CPD_III"/>
</dbReference>
<dbReference type="InterPro" id="IPR034224">
    <property type="entry name" value="M14_CPD_II"/>
</dbReference>